<feature type="domain" description="Helicase C-terminal" evidence="14">
    <location>
        <begin position="508"/>
        <end position="662"/>
    </location>
</feature>
<evidence type="ECO:0000256" key="4">
    <source>
        <dbReference type="ARBA" id="ARBA00022741"/>
    </source>
</evidence>
<evidence type="ECO:0000313" key="16">
    <source>
        <dbReference type="Proteomes" id="UP000310263"/>
    </source>
</evidence>
<dbReference type="InterPro" id="IPR011545">
    <property type="entry name" value="DEAD/DEAH_box_helicase_dom"/>
</dbReference>
<proteinExistence type="inferred from homology"/>
<feature type="binding site" evidence="12">
    <location>
        <position position="494"/>
    </location>
    <ligand>
        <name>Zn(2+)</name>
        <dbReference type="ChEBI" id="CHEBI:29105"/>
        <label>2</label>
    </ligand>
</feature>
<feature type="binding site" evidence="12">
    <location>
        <position position="513"/>
    </location>
    <ligand>
        <name>Zn(2+)</name>
        <dbReference type="ChEBI" id="CHEBI:29105"/>
        <label>1</label>
    </ligand>
</feature>
<keyword evidence="10 12" id="KW-0413">Isomerase</keyword>
<dbReference type="Pfam" id="PF00270">
    <property type="entry name" value="DEAD"/>
    <property type="match status" value="1"/>
</dbReference>
<dbReference type="PROSITE" id="PS51192">
    <property type="entry name" value="HELICASE_ATP_BIND_1"/>
    <property type="match status" value="1"/>
</dbReference>
<dbReference type="InterPro" id="IPR005259">
    <property type="entry name" value="PriA"/>
</dbReference>
<dbReference type="Gene3D" id="3.40.50.300">
    <property type="entry name" value="P-loop containing nucleotide triphosphate hydrolases"/>
    <property type="match status" value="2"/>
</dbReference>
<keyword evidence="7 12" id="KW-0862">Zinc</keyword>
<keyword evidence="2 12" id="KW-0235">DNA replication</keyword>
<comment type="subunit">
    <text evidence="12">Component of the replication restart primosome.</text>
</comment>
<feature type="binding site" evidence="12">
    <location>
        <position position="516"/>
    </location>
    <ligand>
        <name>Zn(2+)</name>
        <dbReference type="ChEBI" id="CHEBI:29105"/>
        <label>1</label>
    </ligand>
</feature>
<reference evidence="15 16" key="1">
    <citation type="submission" date="2019-04" db="EMBL/GenBank/DDBJ databases">
        <title>Microbes associate with the intestines of laboratory mice.</title>
        <authorList>
            <person name="Navarre W."/>
            <person name="Wong E."/>
            <person name="Huang K."/>
            <person name="Tropini C."/>
            <person name="Ng K."/>
            <person name="Yu B."/>
        </authorList>
    </citation>
    <scope>NUCLEOTIDE SEQUENCE [LARGE SCALE GENOMIC DNA]</scope>
    <source>
        <strain evidence="15 16">NM07_P-09</strain>
    </source>
</reference>
<keyword evidence="16" id="KW-1185">Reference proteome</keyword>
<dbReference type="GO" id="GO:0043138">
    <property type="term" value="F:3'-5' DNA helicase activity"/>
    <property type="evidence" value="ECO:0007669"/>
    <property type="project" value="UniProtKB-EC"/>
</dbReference>
<evidence type="ECO:0000256" key="3">
    <source>
        <dbReference type="ARBA" id="ARBA00022723"/>
    </source>
</evidence>
<keyword evidence="9 12" id="KW-0238">DNA-binding</keyword>
<dbReference type="GO" id="GO:0003677">
    <property type="term" value="F:DNA binding"/>
    <property type="evidence" value="ECO:0007669"/>
    <property type="project" value="UniProtKB-UniRule"/>
</dbReference>
<dbReference type="HAMAP" id="MF_00983">
    <property type="entry name" value="PriA"/>
    <property type="match status" value="1"/>
</dbReference>
<dbReference type="Proteomes" id="UP000310263">
    <property type="component" value="Unassembled WGS sequence"/>
</dbReference>
<evidence type="ECO:0000256" key="7">
    <source>
        <dbReference type="ARBA" id="ARBA00022833"/>
    </source>
</evidence>
<dbReference type="GO" id="GO:0006270">
    <property type="term" value="P:DNA replication initiation"/>
    <property type="evidence" value="ECO:0007669"/>
    <property type="project" value="TreeGrafter"/>
</dbReference>
<evidence type="ECO:0000256" key="12">
    <source>
        <dbReference type="HAMAP-Rule" id="MF_00983"/>
    </source>
</evidence>
<comment type="function">
    <text evidence="12">Initiates the restart of stalled replication forks, which reloads the replicative helicase on sites other than the origin of replication. Recognizes and binds to abandoned replication forks and remodels them to uncover a helicase loading site. Promotes assembly of the primosome at these replication forks.</text>
</comment>
<dbReference type="EC" id="5.6.2.4" evidence="12"/>
<comment type="cofactor">
    <cofactor evidence="12">
        <name>Zn(2+)</name>
        <dbReference type="ChEBI" id="CHEBI:29105"/>
    </cofactor>
    <text evidence="12">Binds 2 zinc ions per subunit.</text>
</comment>
<keyword evidence="3 12" id="KW-0479">Metal-binding</keyword>
<dbReference type="Pfam" id="PF18074">
    <property type="entry name" value="PriA_C"/>
    <property type="match status" value="1"/>
</dbReference>
<feature type="binding site" evidence="12">
    <location>
        <position position="467"/>
    </location>
    <ligand>
        <name>Zn(2+)</name>
        <dbReference type="ChEBI" id="CHEBI:29105"/>
        <label>1</label>
    </ligand>
</feature>
<evidence type="ECO:0000256" key="10">
    <source>
        <dbReference type="ARBA" id="ARBA00023235"/>
    </source>
</evidence>
<name>A0A4V3RR23_9ACTN</name>
<dbReference type="EMBL" id="SRYE01000004">
    <property type="protein sequence ID" value="TGY61780.1"/>
    <property type="molecule type" value="Genomic_DNA"/>
</dbReference>
<protein>
    <recommendedName>
        <fullName evidence="12">Replication restart protein PriA</fullName>
    </recommendedName>
    <alternativeName>
        <fullName evidence="12">ATP-dependent DNA helicase PriA</fullName>
        <ecNumber evidence="12">5.6.2.4</ecNumber>
    </alternativeName>
    <alternativeName>
        <fullName evidence="12">DNA 3'-5' helicase PriA</fullName>
    </alternativeName>
</protein>
<dbReference type="InterPro" id="IPR014001">
    <property type="entry name" value="Helicase_ATP-bd"/>
</dbReference>
<dbReference type="RefSeq" id="WP_136012912.1">
    <property type="nucleotide sequence ID" value="NZ_SRYE01000004.1"/>
</dbReference>
<evidence type="ECO:0000313" key="15">
    <source>
        <dbReference type="EMBL" id="TGY61780.1"/>
    </source>
</evidence>
<dbReference type="GO" id="GO:0006269">
    <property type="term" value="P:DNA replication, synthesis of primer"/>
    <property type="evidence" value="ECO:0007669"/>
    <property type="project" value="UniProtKB-KW"/>
</dbReference>
<evidence type="ECO:0000256" key="6">
    <source>
        <dbReference type="ARBA" id="ARBA00022806"/>
    </source>
</evidence>
<evidence type="ECO:0000256" key="5">
    <source>
        <dbReference type="ARBA" id="ARBA00022801"/>
    </source>
</evidence>
<keyword evidence="4 12" id="KW-0547">Nucleotide-binding</keyword>
<dbReference type="SUPFAM" id="SSF52540">
    <property type="entry name" value="P-loop containing nucleoside triphosphate hydrolases"/>
    <property type="match status" value="2"/>
</dbReference>
<keyword evidence="1 12" id="KW-0639">Primosome</keyword>
<dbReference type="Pfam" id="PF00271">
    <property type="entry name" value="Helicase_C"/>
    <property type="match status" value="1"/>
</dbReference>
<feature type="binding site" evidence="12">
    <location>
        <position position="497"/>
    </location>
    <ligand>
        <name>Zn(2+)</name>
        <dbReference type="ChEBI" id="CHEBI:29105"/>
        <label>2</label>
    </ligand>
</feature>
<dbReference type="CDD" id="cd17929">
    <property type="entry name" value="DEXHc_priA"/>
    <property type="match status" value="1"/>
</dbReference>
<evidence type="ECO:0000256" key="1">
    <source>
        <dbReference type="ARBA" id="ARBA00022515"/>
    </source>
</evidence>
<comment type="catalytic activity">
    <reaction evidence="11 12">
        <text>ATP + H2O = ADP + phosphate + H(+)</text>
        <dbReference type="Rhea" id="RHEA:13065"/>
        <dbReference type="ChEBI" id="CHEBI:15377"/>
        <dbReference type="ChEBI" id="CHEBI:15378"/>
        <dbReference type="ChEBI" id="CHEBI:30616"/>
        <dbReference type="ChEBI" id="CHEBI:43474"/>
        <dbReference type="ChEBI" id="CHEBI:456216"/>
        <dbReference type="EC" id="5.6.2.4"/>
    </reaction>
</comment>
<dbReference type="SMART" id="SM00490">
    <property type="entry name" value="HELICc"/>
    <property type="match status" value="1"/>
</dbReference>
<feature type="domain" description="Helicase ATP-binding" evidence="13">
    <location>
        <begin position="234"/>
        <end position="400"/>
    </location>
</feature>
<dbReference type="Gene3D" id="3.40.1440.60">
    <property type="entry name" value="PriA, 3(prime) DNA-binding domain"/>
    <property type="match status" value="1"/>
</dbReference>
<dbReference type="InterPro" id="IPR041222">
    <property type="entry name" value="PriA_3primeBD"/>
</dbReference>
<comment type="similarity">
    <text evidence="12">Belongs to the helicase family. PriA subfamily.</text>
</comment>
<comment type="catalytic activity">
    <reaction evidence="12">
        <text>Couples ATP hydrolysis with the unwinding of duplex DNA by translocating in the 3'-5' direction.</text>
        <dbReference type="EC" id="5.6.2.4"/>
    </reaction>
</comment>
<keyword evidence="5 12" id="KW-0378">Hydrolase</keyword>
<dbReference type="CDD" id="cd18804">
    <property type="entry name" value="SF2_C_priA"/>
    <property type="match status" value="1"/>
</dbReference>
<dbReference type="FunFam" id="3.40.50.300:FF:000489">
    <property type="entry name" value="Primosome assembly protein PriA"/>
    <property type="match status" value="1"/>
</dbReference>
<dbReference type="Pfam" id="PF17764">
    <property type="entry name" value="PriA_3primeBD"/>
    <property type="match status" value="1"/>
</dbReference>
<sequence length="766" mass="82820">MAQYASIVLDIPTRALTSTYDYRVPEGLGSQVQVGSTVLVTFSGRAAVGYVTNLSDQVSPGVNPGKLRDIESVLASPAFDQTAAQVALWMAQEYAAPPSACLRLLLPPGQTVKVHKSQEGGPWELINEQVSAPDARWVSLTNDGNDFTPRKNASRQREVLAALAEGPQRLADLKALIPGAASVVTNLAKRGVVAVETRTYARGMETTTLSSAKASRPAALTQGQMQAVAAIEEARQSANGDVVLVDGVTGSGKTEVYLQAIESTLAAGQGAIVLVPEISLTAQTVGRFRSRFGDRVSILHSRLSVGERRDQWERLRTGEAQVAVGARSALFAPIHNLGLIVVDEEHEHSYKQDQAPRYQARDVAAQMARERGAALVLGSATPSMEAIQRAQEGSWRGTRWTRVAMEERPGTSQLPSVRIVDMRREGSKGDGSPFSPTLAKALKENYQAKRKSVLLLNRRGFASFLMCQDCGCVPECPHCSTALTYHERTHELVCHSCGSSWSINAYPNPYTHCPSCGSRYLAAYGVGTQRVEDELAQLLPGAPIIRMDADTTKTKGAHQALLEEFDAAEGAVLIGTQMIAKGLDFPEVTLVGVINADTTLKLPDFRAGERTYDLLEQVAGRAGRGQEAGQVIVQTYWPTHPAITSVASHDRYGFRSWELAQRQEASYPPFARLGNITVSGTNGRHVQQVVQDIAAQLRQRTQDLAGWQILGPTECVKAKVKDRYRFHVLIKAPATATLGPLLAETCAAVNTKGVSVAIDVDPYDFM</sequence>
<dbReference type="InterPro" id="IPR041236">
    <property type="entry name" value="PriA_C"/>
</dbReference>
<dbReference type="GO" id="GO:0006310">
    <property type="term" value="P:DNA recombination"/>
    <property type="evidence" value="ECO:0007669"/>
    <property type="project" value="InterPro"/>
</dbReference>
<dbReference type="SMART" id="SM00487">
    <property type="entry name" value="DEXDc"/>
    <property type="match status" value="1"/>
</dbReference>
<accession>A0A4V3RR23</accession>
<evidence type="ECO:0000259" key="14">
    <source>
        <dbReference type="PROSITE" id="PS51194"/>
    </source>
</evidence>
<evidence type="ECO:0000259" key="13">
    <source>
        <dbReference type="PROSITE" id="PS51192"/>
    </source>
</evidence>
<dbReference type="GO" id="GO:0006302">
    <property type="term" value="P:double-strand break repair"/>
    <property type="evidence" value="ECO:0007669"/>
    <property type="project" value="InterPro"/>
</dbReference>
<dbReference type="InterPro" id="IPR001650">
    <property type="entry name" value="Helicase_C-like"/>
</dbReference>
<evidence type="ECO:0000256" key="8">
    <source>
        <dbReference type="ARBA" id="ARBA00022840"/>
    </source>
</evidence>
<comment type="caution">
    <text evidence="15">The sequence shown here is derived from an EMBL/GenBank/DDBJ whole genome shotgun (WGS) entry which is preliminary data.</text>
</comment>
<organism evidence="15 16">
    <name type="scientific">Muricaecibacterium torontonense</name>
    <dbReference type="NCBI Taxonomy" id="3032871"/>
    <lineage>
        <taxon>Bacteria</taxon>
        <taxon>Bacillati</taxon>
        <taxon>Actinomycetota</taxon>
        <taxon>Coriobacteriia</taxon>
        <taxon>Coriobacteriales</taxon>
        <taxon>Atopobiaceae</taxon>
        <taxon>Muricaecibacterium</taxon>
    </lineage>
</organism>
<dbReference type="InterPro" id="IPR040498">
    <property type="entry name" value="PriA_CRR"/>
</dbReference>
<dbReference type="GO" id="GO:0016887">
    <property type="term" value="F:ATP hydrolysis activity"/>
    <property type="evidence" value="ECO:0007669"/>
    <property type="project" value="RHEA"/>
</dbReference>
<evidence type="ECO:0000256" key="11">
    <source>
        <dbReference type="ARBA" id="ARBA00048988"/>
    </source>
</evidence>
<keyword evidence="8 12" id="KW-0067">ATP-binding</keyword>
<dbReference type="AlphaFoldDB" id="A0A4V3RR23"/>
<dbReference type="GO" id="GO:1990077">
    <property type="term" value="C:primosome complex"/>
    <property type="evidence" value="ECO:0007669"/>
    <property type="project" value="UniProtKB-UniRule"/>
</dbReference>
<feature type="binding site" evidence="12">
    <location>
        <position position="470"/>
    </location>
    <ligand>
        <name>Zn(2+)</name>
        <dbReference type="ChEBI" id="CHEBI:29105"/>
        <label>1</label>
    </ligand>
</feature>
<dbReference type="OrthoDB" id="3177118at2"/>
<dbReference type="Pfam" id="PF18319">
    <property type="entry name" value="Zn_ribbon_PriA"/>
    <property type="match status" value="1"/>
</dbReference>
<evidence type="ECO:0000256" key="9">
    <source>
        <dbReference type="ARBA" id="ARBA00023125"/>
    </source>
</evidence>
<dbReference type="PANTHER" id="PTHR30580:SF0">
    <property type="entry name" value="PRIMOSOMAL PROTEIN N"/>
    <property type="match status" value="1"/>
</dbReference>
<dbReference type="NCBIfam" id="TIGR00595">
    <property type="entry name" value="priA"/>
    <property type="match status" value="1"/>
</dbReference>
<dbReference type="PROSITE" id="PS51194">
    <property type="entry name" value="HELICASE_CTER"/>
    <property type="match status" value="1"/>
</dbReference>
<dbReference type="PANTHER" id="PTHR30580">
    <property type="entry name" value="PRIMOSOMAL PROTEIN N"/>
    <property type="match status" value="1"/>
</dbReference>
<dbReference type="GO" id="GO:0008270">
    <property type="term" value="F:zinc ion binding"/>
    <property type="evidence" value="ECO:0007669"/>
    <property type="project" value="UniProtKB-UniRule"/>
</dbReference>
<dbReference type="GO" id="GO:0005524">
    <property type="term" value="F:ATP binding"/>
    <property type="evidence" value="ECO:0007669"/>
    <property type="project" value="UniProtKB-UniRule"/>
</dbReference>
<feature type="binding site" evidence="12">
    <location>
        <position position="479"/>
    </location>
    <ligand>
        <name>Zn(2+)</name>
        <dbReference type="ChEBI" id="CHEBI:29105"/>
        <label>2</label>
    </ligand>
</feature>
<gene>
    <name evidence="12 15" type="primary">priA</name>
    <name evidence="15" type="ORF">E5334_07180</name>
</gene>
<dbReference type="InterPro" id="IPR042115">
    <property type="entry name" value="PriA_3primeBD_sf"/>
</dbReference>
<dbReference type="InterPro" id="IPR027417">
    <property type="entry name" value="P-loop_NTPase"/>
</dbReference>
<evidence type="ECO:0000256" key="2">
    <source>
        <dbReference type="ARBA" id="ARBA00022705"/>
    </source>
</evidence>
<feature type="binding site" evidence="12">
    <location>
        <position position="476"/>
    </location>
    <ligand>
        <name>Zn(2+)</name>
        <dbReference type="ChEBI" id="CHEBI:29105"/>
        <label>2</label>
    </ligand>
</feature>
<keyword evidence="6 12" id="KW-0347">Helicase</keyword>